<dbReference type="CDD" id="cd06976">
    <property type="entry name" value="cupin_MtlR-like_N"/>
    <property type="match status" value="1"/>
</dbReference>
<dbReference type="Gene3D" id="2.60.120.10">
    <property type="entry name" value="Jelly Rolls"/>
    <property type="match status" value="1"/>
</dbReference>
<dbReference type="SMART" id="SM00342">
    <property type="entry name" value="HTH_ARAC"/>
    <property type="match status" value="1"/>
</dbReference>
<protein>
    <submittedName>
        <fullName evidence="5">AraC family transcriptional regulator</fullName>
    </submittedName>
</protein>
<dbReference type="EMBL" id="JAXCLA010000005">
    <property type="protein sequence ID" value="MDY0746000.1"/>
    <property type="molecule type" value="Genomic_DNA"/>
</dbReference>
<dbReference type="InterPro" id="IPR018060">
    <property type="entry name" value="HTH_AraC"/>
</dbReference>
<evidence type="ECO:0000313" key="5">
    <source>
        <dbReference type="EMBL" id="MDY0746000.1"/>
    </source>
</evidence>
<keyword evidence="2" id="KW-0238">DNA-binding</keyword>
<dbReference type="InterPro" id="IPR011051">
    <property type="entry name" value="RmlC_Cupin_sf"/>
</dbReference>
<keyword evidence="1" id="KW-0805">Transcription regulation</keyword>
<comment type="caution">
    <text evidence="5">The sequence shown here is derived from an EMBL/GenBank/DDBJ whole genome shotgun (WGS) entry which is preliminary data.</text>
</comment>
<dbReference type="PROSITE" id="PS00041">
    <property type="entry name" value="HTH_ARAC_FAMILY_1"/>
    <property type="match status" value="1"/>
</dbReference>
<evidence type="ECO:0000256" key="1">
    <source>
        <dbReference type="ARBA" id="ARBA00023015"/>
    </source>
</evidence>
<dbReference type="Proteomes" id="UP001285263">
    <property type="component" value="Unassembled WGS sequence"/>
</dbReference>
<dbReference type="SUPFAM" id="SSF51182">
    <property type="entry name" value="RmlC-like cupins"/>
    <property type="match status" value="1"/>
</dbReference>
<dbReference type="Gene3D" id="1.10.10.60">
    <property type="entry name" value="Homeodomain-like"/>
    <property type="match status" value="2"/>
</dbReference>
<evidence type="ECO:0000256" key="3">
    <source>
        <dbReference type="ARBA" id="ARBA00023163"/>
    </source>
</evidence>
<keyword evidence="3" id="KW-0804">Transcription</keyword>
<name>A0ABU5DI82_9BURK</name>
<dbReference type="InterPro" id="IPR018062">
    <property type="entry name" value="HTH_AraC-typ_CS"/>
</dbReference>
<feature type="domain" description="HTH araC/xylS-type" evidence="4">
    <location>
        <begin position="186"/>
        <end position="285"/>
    </location>
</feature>
<gene>
    <name evidence="5" type="ORF">SNE35_15875</name>
</gene>
<keyword evidence="6" id="KW-1185">Reference proteome</keyword>
<reference evidence="5 6" key="1">
    <citation type="submission" date="2023-11" db="EMBL/GenBank/DDBJ databases">
        <title>Paucibacter sp. nov., isolated from fresh soil in Korea.</title>
        <authorList>
            <person name="Le N.T.T."/>
        </authorList>
    </citation>
    <scope>NUCLEOTIDE SEQUENCE [LARGE SCALE GENOMIC DNA]</scope>
    <source>
        <strain evidence="5 6">R3-3</strain>
    </source>
</reference>
<evidence type="ECO:0000313" key="6">
    <source>
        <dbReference type="Proteomes" id="UP001285263"/>
    </source>
</evidence>
<dbReference type="InterPro" id="IPR050204">
    <property type="entry name" value="AraC_XylS_family_regulators"/>
</dbReference>
<dbReference type="SUPFAM" id="SSF46689">
    <property type="entry name" value="Homeodomain-like"/>
    <property type="match status" value="2"/>
</dbReference>
<dbReference type="Pfam" id="PF12833">
    <property type="entry name" value="HTH_18"/>
    <property type="match status" value="1"/>
</dbReference>
<evidence type="ECO:0000259" key="4">
    <source>
        <dbReference type="PROSITE" id="PS01124"/>
    </source>
</evidence>
<proteinExistence type="predicted"/>
<organism evidence="5 6">
    <name type="scientific">Roseateles agri</name>
    <dbReference type="NCBI Taxonomy" id="3098619"/>
    <lineage>
        <taxon>Bacteria</taxon>
        <taxon>Pseudomonadati</taxon>
        <taxon>Pseudomonadota</taxon>
        <taxon>Betaproteobacteria</taxon>
        <taxon>Burkholderiales</taxon>
        <taxon>Sphaerotilaceae</taxon>
        <taxon>Roseateles</taxon>
    </lineage>
</organism>
<dbReference type="RefSeq" id="WP_320423903.1">
    <property type="nucleotide sequence ID" value="NZ_JAXCLA010000005.1"/>
</dbReference>
<sequence>MKPQFEQVTLAPGESWTLLWRELPELPFLWHYHPEYELTLTLNARGQRHVGDSLEDFESGDLVLLGPNQPHTWAASERADDETKPMLAVVVWFSEAWLQRLIDGWPELAVLRRLVDGAGRGLHFSAATAQAARPLLARLQDLTPEQRLPVLLQVLPLLARDEGARALATHAANSPPGDNKARGRLDRVLERLHAAPLADPPGAPQLAAEAALSLGAFHRFFRRHTGMTMLDYLAQLRIGAACQALISSEKPIGVVAMEAGYGTAAHFNRQFLARKGMTPRQFRASYRGSSR</sequence>
<dbReference type="PANTHER" id="PTHR46796">
    <property type="entry name" value="HTH-TYPE TRANSCRIPTIONAL ACTIVATOR RHAS-RELATED"/>
    <property type="match status" value="1"/>
</dbReference>
<dbReference type="InterPro" id="IPR009057">
    <property type="entry name" value="Homeodomain-like_sf"/>
</dbReference>
<evidence type="ECO:0000256" key="2">
    <source>
        <dbReference type="ARBA" id="ARBA00023125"/>
    </source>
</evidence>
<dbReference type="InterPro" id="IPR014710">
    <property type="entry name" value="RmlC-like_jellyroll"/>
</dbReference>
<dbReference type="PROSITE" id="PS01124">
    <property type="entry name" value="HTH_ARAC_FAMILY_2"/>
    <property type="match status" value="1"/>
</dbReference>
<accession>A0ABU5DI82</accession>